<dbReference type="InterPro" id="IPR001036">
    <property type="entry name" value="Acrflvin-R"/>
</dbReference>
<dbReference type="Pfam" id="PF00873">
    <property type="entry name" value="ACR_tran"/>
    <property type="match status" value="1"/>
</dbReference>
<dbReference type="PANTHER" id="PTHR32063">
    <property type="match status" value="1"/>
</dbReference>
<feature type="transmembrane region" description="Helical" evidence="1">
    <location>
        <begin position="1004"/>
        <end position="1030"/>
    </location>
</feature>
<dbReference type="PANTHER" id="PTHR32063:SF33">
    <property type="entry name" value="RND SUPERFAMILY EFFLUX PUMP PERMEASE COMPONENT"/>
    <property type="match status" value="1"/>
</dbReference>
<name>A0A2N7JIZ1_VIBSP</name>
<dbReference type="AlphaFoldDB" id="A0A2N7JIZ1"/>
<feature type="transmembrane region" description="Helical" evidence="1">
    <location>
        <begin position="927"/>
        <end position="952"/>
    </location>
</feature>
<evidence type="ECO:0000313" key="2">
    <source>
        <dbReference type="EMBL" id="PMM40175.1"/>
    </source>
</evidence>
<dbReference type="RefSeq" id="WP_102554163.1">
    <property type="nucleotide sequence ID" value="NZ_MCZF01000305.1"/>
</dbReference>
<dbReference type="Gene3D" id="3.30.70.1430">
    <property type="entry name" value="Multidrug efflux transporter AcrB pore domain"/>
    <property type="match status" value="2"/>
</dbReference>
<keyword evidence="1" id="KW-1133">Transmembrane helix</keyword>
<dbReference type="Gene3D" id="1.20.1640.10">
    <property type="entry name" value="Multidrug efflux transporter AcrB transmembrane domain"/>
    <property type="match status" value="2"/>
</dbReference>
<protein>
    <submittedName>
        <fullName evidence="2">Acriflavine resistance protein B</fullName>
    </submittedName>
</protein>
<feature type="transmembrane region" description="Helical" evidence="1">
    <location>
        <begin position="973"/>
        <end position="992"/>
    </location>
</feature>
<dbReference type="Gene3D" id="3.30.2090.10">
    <property type="entry name" value="Multidrug efflux transporter AcrB TolC docking domain, DN and DC subdomains"/>
    <property type="match status" value="2"/>
</dbReference>
<feature type="transmembrane region" description="Helical" evidence="1">
    <location>
        <begin position="539"/>
        <end position="560"/>
    </location>
</feature>
<dbReference type="SUPFAM" id="SSF82866">
    <property type="entry name" value="Multidrug efflux transporter AcrB transmembrane domain"/>
    <property type="match status" value="2"/>
</dbReference>
<gene>
    <name evidence="2" type="ORF">BCT54_02115</name>
</gene>
<evidence type="ECO:0000256" key="1">
    <source>
        <dbReference type="SAM" id="Phobius"/>
    </source>
</evidence>
<keyword evidence="1" id="KW-0472">Membrane</keyword>
<dbReference type="InterPro" id="IPR027463">
    <property type="entry name" value="AcrB_DN_DC_subdom"/>
</dbReference>
<evidence type="ECO:0000313" key="3">
    <source>
        <dbReference type="Proteomes" id="UP000235533"/>
    </source>
</evidence>
<feature type="transmembrane region" description="Helical" evidence="1">
    <location>
        <begin position="901"/>
        <end position="921"/>
    </location>
</feature>
<dbReference type="GO" id="GO:0042910">
    <property type="term" value="F:xenobiotic transmembrane transporter activity"/>
    <property type="evidence" value="ECO:0007669"/>
    <property type="project" value="TreeGrafter"/>
</dbReference>
<feature type="transmembrane region" description="Helical" evidence="1">
    <location>
        <begin position="875"/>
        <end position="894"/>
    </location>
</feature>
<feature type="transmembrane region" description="Helical" evidence="1">
    <location>
        <begin position="356"/>
        <end position="376"/>
    </location>
</feature>
<dbReference type="PRINTS" id="PR00702">
    <property type="entry name" value="ACRIFLAVINRP"/>
</dbReference>
<dbReference type="GO" id="GO:0005886">
    <property type="term" value="C:plasma membrane"/>
    <property type="evidence" value="ECO:0007669"/>
    <property type="project" value="TreeGrafter"/>
</dbReference>
<feature type="transmembrane region" description="Helical" evidence="1">
    <location>
        <begin position="382"/>
        <end position="401"/>
    </location>
</feature>
<dbReference type="Gene3D" id="3.30.70.1320">
    <property type="entry name" value="Multidrug efflux transporter AcrB pore domain like"/>
    <property type="match status" value="1"/>
</dbReference>
<dbReference type="Gene3D" id="3.30.70.1440">
    <property type="entry name" value="Multidrug efflux transporter AcrB pore domain"/>
    <property type="match status" value="1"/>
</dbReference>
<sequence>MSWMTKWFINNPVAANLLMMAIVISGVLAFGQLRVESFPQIAPSSISISVTYPGGTAQQIDESVTQRIEESISGIAGIKQIISQSSAGISQVMVRKTSSTDLDKLLDDIRNQVNAINGFPVQADRPQVVRNEFTNLAAFAVVSGPRTDDELQPIAKQLEQALKKNPRISKVSNRGARTSQLVIEPDPDQLKALGLSLEDLAELVEQRSLETRSGELISDKGRMVIRGDGYADDLQKLNQLVVISGSNGKILLGDIAKLSRGYQYSGSIVRNNGSNAIALLVSTSQTDNLLKVSEAISETLDAQRAILPSDIELNTMADMAPYIEEQLFRLSENAWQGLLIVVVLLGIFLEIRLAFWVAIGIPIALTGTLAAMQLFNYSINDITLFGFILVLGVLVDDAVVVGEAIHEKRTGNAGCSLNINGFSNINGSSNINGKTAAWQGVNSVSVATVFGVLTTIAAFSPMLWINNELAKVLAGFSAVVILALIFSLIESKFILPSHLAQLSVKKPSTGIFVKVQNTAQGGLQWFNLKIYKPVLEFALGYKVASLLGFVAVISLAYGMWSNGAIRSTLFPEIPGRYITAVIELEDGAPLPLQRQALLQVEQAMTQVEKGLMDDYPLQEKPVVNLLAWSDGYGEIEVTAELTNESLSSLPGNLLLKRWRENTGQIEGAYSVKFSAAEEPAGGTFLTISSNDRELASLVSEELADTLASLKGVSDVYDDGQDGLPQVRLVLNQYGHQLGLTQAKLAQLAGEAFGEREVHRLLENGQETKVLLQYPRDERRTLAQLQQAIIMLPNGGSVMMGDIAEFRHEQEPQVVYRRDREQVINLYWKQSRDLQSPEKTREQLEDTIESLHLQFPSVTIKVGGEFEEIGEVSNGFKSAMILTLIMIYILLAVPLKSYWQPMIIMAVIPFGFSGAIFGHYLMDLPISILSMFGMMAMTGIVINDSLVLITRFNSEYRQGVPLQQALVIAGTSRLRAIFLTTITTVCGLLPLLSETAEQAQYLKPAAVSLVFGELFATAVTLILIPVLLGLFCRKPPLVEKELDEKDLGQKDLVEQELRVKDPLEELTLDRT</sequence>
<organism evidence="2 3">
    <name type="scientific">Vibrio splendidus</name>
    <dbReference type="NCBI Taxonomy" id="29497"/>
    <lineage>
        <taxon>Bacteria</taxon>
        <taxon>Pseudomonadati</taxon>
        <taxon>Pseudomonadota</taxon>
        <taxon>Gammaproteobacteria</taxon>
        <taxon>Vibrionales</taxon>
        <taxon>Vibrionaceae</taxon>
        <taxon>Vibrio</taxon>
    </lineage>
</organism>
<feature type="transmembrane region" description="Helical" evidence="1">
    <location>
        <begin position="470"/>
        <end position="489"/>
    </location>
</feature>
<comment type="caution">
    <text evidence="2">The sequence shown here is derived from an EMBL/GenBank/DDBJ whole genome shotgun (WGS) entry which is preliminary data.</text>
</comment>
<dbReference type="Proteomes" id="UP000235533">
    <property type="component" value="Unassembled WGS sequence"/>
</dbReference>
<dbReference type="EMBL" id="MCZF01000305">
    <property type="protein sequence ID" value="PMM40175.1"/>
    <property type="molecule type" value="Genomic_DNA"/>
</dbReference>
<feature type="transmembrane region" description="Helical" evidence="1">
    <location>
        <begin position="333"/>
        <end position="349"/>
    </location>
</feature>
<reference evidence="3" key="1">
    <citation type="submission" date="2016-07" db="EMBL/GenBank/DDBJ databases">
        <title>Nontailed viruses are major unrecognized killers of bacteria in the ocean.</title>
        <authorList>
            <person name="Kauffman K."/>
            <person name="Hussain F."/>
            <person name="Yang J."/>
            <person name="Arevalo P."/>
            <person name="Brown J."/>
            <person name="Cutler M."/>
            <person name="Kelly L."/>
            <person name="Polz M.F."/>
        </authorList>
    </citation>
    <scope>NUCLEOTIDE SEQUENCE [LARGE SCALE GENOMIC DNA]</scope>
    <source>
        <strain evidence="3">10N.261.48.B5</strain>
    </source>
</reference>
<keyword evidence="1" id="KW-0812">Transmembrane</keyword>
<proteinExistence type="predicted"/>
<accession>A0A2N7JIZ1</accession>
<feature type="transmembrane region" description="Helical" evidence="1">
    <location>
        <begin position="444"/>
        <end position="464"/>
    </location>
</feature>
<dbReference type="SUPFAM" id="SSF82714">
    <property type="entry name" value="Multidrug efflux transporter AcrB TolC docking domain, DN and DC subdomains"/>
    <property type="match status" value="2"/>
</dbReference>
<dbReference type="SUPFAM" id="SSF82693">
    <property type="entry name" value="Multidrug efflux transporter AcrB pore domain, PN1, PN2, PC1 and PC2 subdomains"/>
    <property type="match status" value="2"/>
</dbReference>